<dbReference type="InterPro" id="IPR050275">
    <property type="entry name" value="PGM_Phosphatase"/>
</dbReference>
<dbReference type="SUPFAM" id="SSF53254">
    <property type="entry name" value="Phosphoglycerate mutase-like"/>
    <property type="match status" value="1"/>
</dbReference>
<dbReference type="InterPro" id="IPR013078">
    <property type="entry name" value="His_Pase_superF_clade-1"/>
</dbReference>
<gene>
    <name evidence="1" type="ORF">ACHAWU_010042</name>
</gene>
<dbReference type="CDD" id="cd07067">
    <property type="entry name" value="HP_PGM_like"/>
    <property type="match status" value="1"/>
</dbReference>
<dbReference type="PANTHER" id="PTHR48100:SF61">
    <property type="entry name" value="PHOSPHOGLYCERATE MUTASE"/>
    <property type="match status" value="1"/>
</dbReference>
<name>A0ABD3N9P1_9STRA</name>
<dbReference type="AlphaFoldDB" id="A0ABD3N9P1"/>
<dbReference type="PANTHER" id="PTHR48100">
    <property type="entry name" value="BROAD-SPECIFICITY PHOSPHATASE YOR283W-RELATED"/>
    <property type="match status" value="1"/>
</dbReference>
<dbReference type="InterPro" id="IPR029033">
    <property type="entry name" value="His_PPase_superfam"/>
</dbReference>
<evidence type="ECO:0000313" key="2">
    <source>
        <dbReference type="Proteomes" id="UP001530293"/>
    </source>
</evidence>
<protein>
    <submittedName>
        <fullName evidence="1">Uncharacterized protein</fullName>
    </submittedName>
</protein>
<dbReference type="Pfam" id="PF00300">
    <property type="entry name" value="His_Phos_1"/>
    <property type="match status" value="1"/>
</dbReference>
<dbReference type="Proteomes" id="UP001530293">
    <property type="component" value="Unassembled WGS sequence"/>
</dbReference>
<dbReference type="EMBL" id="JALLBG020000021">
    <property type="protein sequence ID" value="KAL3771731.1"/>
    <property type="molecule type" value="Genomic_DNA"/>
</dbReference>
<proteinExistence type="predicted"/>
<organism evidence="1 2">
    <name type="scientific">Discostella pseudostelligera</name>
    <dbReference type="NCBI Taxonomy" id="259834"/>
    <lineage>
        <taxon>Eukaryota</taxon>
        <taxon>Sar</taxon>
        <taxon>Stramenopiles</taxon>
        <taxon>Ochrophyta</taxon>
        <taxon>Bacillariophyta</taxon>
        <taxon>Coscinodiscophyceae</taxon>
        <taxon>Thalassiosirophycidae</taxon>
        <taxon>Stephanodiscales</taxon>
        <taxon>Stephanodiscaceae</taxon>
        <taxon>Discostella</taxon>
    </lineage>
</organism>
<reference evidence="1 2" key="1">
    <citation type="submission" date="2024-10" db="EMBL/GenBank/DDBJ databases">
        <title>Updated reference genomes for cyclostephanoid diatoms.</title>
        <authorList>
            <person name="Roberts W.R."/>
            <person name="Alverson A.J."/>
        </authorList>
    </citation>
    <scope>NUCLEOTIDE SEQUENCE [LARGE SCALE GENOMIC DNA]</scope>
    <source>
        <strain evidence="1 2">AJA232-27</strain>
    </source>
</reference>
<dbReference type="Gene3D" id="3.40.50.1240">
    <property type="entry name" value="Phosphoglycerate mutase-like"/>
    <property type="match status" value="1"/>
</dbReference>
<keyword evidence="2" id="KW-1185">Reference proteome</keyword>
<accession>A0ABD3N9P1</accession>
<sequence length="353" mass="39753">MTAALVRRKGKGILAKALSSTSPFINTSAFSMSTSKCIRHQSSLSISSPSLMILRNQSASASCTRESSDMVEVDYDWLKQSRPMRIHARAIHPPNGNASAGGTESISSGVSKIIHFQRHGQGVHNEIYDQWVQQTGRRPDLHDMDPKNNPLLLPNVLDAPLTDKGVGQCVEQRAAIARRLNNVELIISSPLVRCLQTAHYTFEDLLPYNANASRGDVKWIVHDGIREELGTLLCNKRGPFSQTKELFPMVDYTHLSHHDEHDEMWYNYVANNSNEDGMPRRETIEGMSHRAFDFFVNFLMKRPEKEIVVVGHSHFFLAMTKAVLSFDEIDDSFISPVFGQAEVRSMELVLMEQ</sequence>
<comment type="caution">
    <text evidence="1">The sequence shown here is derived from an EMBL/GenBank/DDBJ whole genome shotgun (WGS) entry which is preliminary data.</text>
</comment>
<evidence type="ECO:0000313" key="1">
    <source>
        <dbReference type="EMBL" id="KAL3771731.1"/>
    </source>
</evidence>